<name>A0A9P3TE13_KLUIN</name>
<reference evidence="1" key="1">
    <citation type="journal article" date="2018" name="Genome Biol.">
        <title>SKESA: strategic k-mer extension for scrupulous assemblies.</title>
        <authorList>
            <person name="Souvorov A."/>
            <person name="Agarwala R."/>
            <person name="Lipman D.J."/>
        </authorList>
    </citation>
    <scope>NUCLEOTIDE SEQUENCE</scope>
    <source>
        <strain evidence="1">CAVp300</strain>
    </source>
</reference>
<dbReference type="InterPro" id="IPR010662">
    <property type="entry name" value="RBBP9/YdeN"/>
</dbReference>
<organism evidence="1 2">
    <name type="scientific">Kluyvera intermedia</name>
    <name type="common">Enterobacter intermedius</name>
    <dbReference type="NCBI Taxonomy" id="61648"/>
    <lineage>
        <taxon>Bacteria</taxon>
        <taxon>Pseudomonadati</taxon>
        <taxon>Pseudomonadota</taxon>
        <taxon>Gammaproteobacteria</taxon>
        <taxon>Enterobacterales</taxon>
        <taxon>Enterobacteriaceae</taxon>
        <taxon>Kluyvera</taxon>
    </lineage>
</organism>
<dbReference type="SUPFAM" id="SSF53474">
    <property type="entry name" value="alpha/beta-Hydrolases"/>
    <property type="match status" value="1"/>
</dbReference>
<evidence type="ECO:0000313" key="2">
    <source>
        <dbReference type="Proteomes" id="UP000867740"/>
    </source>
</evidence>
<reference evidence="1" key="2">
    <citation type="submission" date="2020-10" db="EMBL/GenBank/DDBJ databases">
        <authorList>
            <consortium name="NCBI Pathogen Detection Project"/>
        </authorList>
    </citation>
    <scope>NUCLEOTIDE SEQUENCE</scope>
    <source>
        <strain evidence="1">CAVp300</strain>
    </source>
</reference>
<evidence type="ECO:0000313" key="1">
    <source>
        <dbReference type="EMBL" id="HAT3584747.1"/>
    </source>
</evidence>
<dbReference type="Proteomes" id="UP000867740">
    <property type="component" value="Unassembled WGS sequence"/>
</dbReference>
<sequence length="191" mass="21826">MEFTMTISRLLALDNSFTTILVPGLRDSDEYHWQTCWARHLPRWKRISQRNWIQPDIENWCAAIRRELTTCTLPVILIGHSFGALASWYQVQRQASNIVGIVMVAPAEPSCFELEEIVTASKLNVPGIVFASRNDPLMSFNRAVFWSDCWGCELIDMGDAGHINSESGFGEWNYGLERIAEFEERLLKIAT</sequence>
<gene>
    <name evidence="1" type="ORF">I8531_005148</name>
</gene>
<comment type="caution">
    <text evidence="1">The sequence shown here is derived from an EMBL/GenBank/DDBJ whole genome shotgun (WGS) entry which is preliminary data.</text>
</comment>
<proteinExistence type="predicted"/>
<accession>A0A9P3TE13</accession>
<dbReference type="Pfam" id="PF06821">
    <property type="entry name" value="Ser_hydrolase"/>
    <property type="match status" value="1"/>
</dbReference>
<dbReference type="Gene3D" id="3.40.50.1820">
    <property type="entry name" value="alpha/beta hydrolase"/>
    <property type="match status" value="1"/>
</dbReference>
<protein>
    <submittedName>
        <fullName evidence="1">Alpha/beta hydrolase</fullName>
    </submittedName>
</protein>
<dbReference type="AlphaFoldDB" id="A0A9P3TE13"/>
<dbReference type="InterPro" id="IPR029058">
    <property type="entry name" value="AB_hydrolase_fold"/>
</dbReference>
<dbReference type="EMBL" id="DACSUM010000070">
    <property type="protein sequence ID" value="HAT3584747.1"/>
    <property type="molecule type" value="Genomic_DNA"/>
</dbReference>
<keyword evidence="1" id="KW-0378">Hydrolase</keyword>
<dbReference type="GO" id="GO:0016787">
    <property type="term" value="F:hydrolase activity"/>
    <property type="evidence" value="ECO:0007669"/>
    <property type="project" value="UniProtKB-KW"/>
</dbReference>